<keyword evidence="5 7" id="KW-1133">Transmembrane helix</keyword>
<dbReference type="Gene3D" id="1.10.3720.10">
    <property type="entry name" value="MetI-like"/>
    <property type="match status" value="1"/>
</dbReference>
<keyword evidence="6 7" id="KW-0472">Membrane</keyword>
<feature type="transmembrane region" description="Helical" evidence="7">
    <location>
        <begin position="12"/>
        <end position="30"/>
    </location>
</feature>
<accession>A0A923ECW2</accession>
<feature type="transmembrane region" description="Helical" evidence="7">
    <location>
        <begin position="292"/>
        <end position="318"/>
    </location>
</feature>
<feature type="transmembrane region" description="Helical" evidence="7">
    <location>
        <begin position="140"/>
        <end position="168"/>
    </location>
</feature>
<evidence type="ECO:0000256" key="1">
    <source>
        <dbReference type="ARBA" id="ARBA00004651"/>
    </source>
</evidence>
<dbReference type="AlphaFoldDB" id="A0A923ECW2"/>
<protein>
    <submittedName>
        <fullName evidence="9">ABC transporter permease</fullName>
    </submittedName>
</protein>
<feature type="transmembrane region" description="Helical" evidence="7">
    <location>
        <begin position="188"/>
        <end position="210"/>
    </location>
</feature>
<dbReference type="PANTHER" id="PTHR43163:SF6">
    <property type="entry name" value="DIPEPTIDE TRANSPORT SYSTEM PERMEASE PROTEIN DPPB-RELATED"/>
    <property type="match status" value="1"/>
</dbReference>
<evidence type="ECO:0000256" key="5">
    <source>
        <dbReference type="ARBA" id="ARBA00022989"/>
    </source>
</evidence>
<comment type="subcellular location">
    <subcellularLocation>
        <location evidence="1 7">Cell membrane</location>
        <topology evidence="1 7">Multi-pass membrane protein</topology>
    </subcellularLocation>
</comment>
<proteinExistence type="inferred from homology"/>
<dbReference type="GO" id="GO:0005886">
    <property type="term" value="C:plasma membrane"/>
    <property type="evidence" value="ECO:0007669"/>
    <property type="project" value="UniProtKB-SubCell"/>
</dbReference>
<keyword evidence="4 7" id="KW-0812">Transmembrane</keyword>
<dbReference type="PANTHER" id="PTHR43163">
    <property type="entry name" value="DIPEPTIDE TRANSPORT SYSTEM PERMEASE PROTEIN DPPB-RELATED"/>
    <property type="match status" value="1"/>
</dbReference>
<evidence type="ECO:0000259" key="8">
    <source>
        <dbReference type="PROSITE" id="PS50928"/>
    </source>
</evidence>
<evidence type="ECO:0000256" key="2">
    <source>
        <dbReference type="ARBA" id="ARBA00022448"/>
    </source>
</evidence>
<evidence type="ECO:0000313" key="10">
    <source>
        <dbReference type="Proteomes" id="UP000563151"/>
    </source>
</evidence>
<evidence type="ECO:0000256" key="4">
    <source>
        <dbReference type="ARBA" id="ARBA00022692"/>
    </source>
</evidence>
<keyword evidence="10" id="KW-1185">Reference proteome</keyword>
<evidence type="ECO:0000313" key="9">
    <source>
        <dbReference type="EMBL" id="MBC2399697.1"/>
    </source>
</evidence>
<feature type="domain" description="ABC transmembrane type-1" evidence="8">
    <location>
        <begin position="101"/>
        <end position="315"/>
    </location>
</feature>
<gene>
    <name evidence="9" type="ORF">HGG79_18280</name>
</gene>
<dbReference type="RefSeq" id="WP_173680281.1">
    <property type="nucleotide sequence ID" value="NZ_JAAZWO010000034.1"/>
</dbReference>
<dbReference type="Proteomes" id="UP000563151">
    <property type="component" value="Unassembled WGS sequence"/>
</dbReference>
<dbReference type="EMBL" id="JAAZWO010000034">
    <property type="protein sequence ID" value="MBC2399697.1"/>
    <property type="molecule type" value="Genomic_DNA"/>
</dbReference>
<organism evidence="9 10">
    <name type="scientific">Clostridium tetanomorphum</name>
    <dbReference type="NCBI Taxonomy" id="1553"/>
    <lineage>
        <taxon>Bacteria</taxon>
        <taxon>Bacillati</taxon>
        <taxon>Bacillota</taxon>
        <taxon>Clostridia</taxon>
        <taxon>Eubacteriales</taxon>
        <taxon>Clostridiaceae</taxon>
        <taxon>Clostridium</taxon>
    </lineage>
</organism>
<dbReference type="SUPFAM" id="SSF161098">
    <property type="entry name" value="MetI-like"/>
    <property type="match status" value="1"/>
</dbReference>
<evidence type="ECO:0000256" key="3">
    <source>
        <dbReference type="ARBA" id="ARBA00022475"/>
    </source>
</evidence>
<dbReference type="CDD" id="cd06261">
    <property type="entry name" value="TM_PBP2"/>
    <property type="match status" value="1"/>
</dbReference>
<keyword evidence="3" id="KW-1003">Cell membrane</keyword>
<feature type="transmembrane region" description="Helical" evidence="7">
    <location>
        <begin position="246"/>
        <end position="272"/>
    </location>
</feature>
<keyword evidence="2 7" id="KW-0813">Transport</keyword>
<comment type="similarity">
    <text evidence="7">Belongs to the binding-protein-dependent transport system permease family.</text>
</comment>
<comment type="caution">
    <text evidence="9">The sequence shown here is derived from an EMBL/GenBank/DDBJ whole genome shotgun (WGS) entry which is preliminary data.</text>
</comment>
<dbReference type="InterPro" id="IPR000515">
    <property type="entry name" value="MetI-like"/>
</dbReference>
<dbReference type="GO" id="GO:0055085">
    <property type="term" value="P:transmembrane transport"/>
    <property type="evidence" value="ECO:0007669"/>
    <property type="project" value="InterPro"/>
</dbReference>
<dbReference type="InterPro" id="IPR035906">
    <property type="entry name" value="MetI-like_sf"/>
</dbReference>
<name>A0A923ECW2_CLOTT</name>
<evidence type="ECO:0000256" key="6">
    <source>
        <dbReference type="ARBA" id="ARBA00023136"/>
    </source>
</evidence>
<reference evidence="9 10" key="1">
    <citation type="submission" date="2020-04" db="EMBL/GenBank/DDBJ databases">
        <title>Genomic insights into acetone-butanol-ethanol (ABE) fermentation by sequencing solventogenic clostridia strains.</title>
        <authorList>
            <person name="Brown S."/>
        </authorList>
    </citation>
    <scope>NUCLEOTIDE SEQUENCE [LARGE SCALE GENOMIC DNA]</scope>
    <source>
        <strain evidence="9 10">DJ011</strain>
    </source>
</reference>
<dbReference type="PROSITE" id="PS50928">
    <property type="entry name" value="ABC_TM1"/>
    <property type="match status" value="1"/>
</dbReference>
<dbReference type="Pfam" id="PF00528">
    <property type="entry name" value="BPD_transp_1"/>
    <property type="match status" value="1"/>
</dbReference>
<sequence length="328" mass="36706">MRKLSINVLWKLGRLASLLCIVCLISFLLVRLSPLDPVRSFIGAEATLVGEEQRLLIEEKWGLNAPILQQFGKWFVEVLHGNFGISMIYNQPVLNVVLEKLFASILLIFTAWLVSGLVGFLLGMIAGIHENKWIDKILKTVFLTILSAPVFWLAIIIMMIFAVWLGWFPVGLSVPIAVFSEDVTWMEQLMHMILPCFTLSITGIANIAMYTRGTFVEIQSEDYILYAKARGESKKQRLKFHEIRNALIPSIMFQFGSFSELLGASLLVEQIFSYPGLGKATVDAGLRGDAPLLLGCVFFSAIIIFAGNLAGEIIAYFIDPRVREKVSK</sequence>
<evidence type="ECO:0000256" key="7">
    <source>
        <dbReference type="RuleBase" id="RU363032"/>
    </source>
</evidence>
<feature type="transmembrane region" description="Helical" evidence="7">
    <location>
        <begin position="101"/>
        <end position="128"/>
    </location>
</feature>